<sequence>MSKMRKLFPTMHDEHVWDFVRLGLKYEFKKIRVAKEARAAEELRKTPPTWKMCLELCGNGEKKNALRFSGQRANFKIDKGNPYLSS</sequence>
<dbReference type="EMBL" id="JAUSTO010000029">
    <property type="protein sequence ID" value="MDQ0153663.1"/>
    <property type="molecule type" value="Genomic_DNA"/>
</dbReference>
<dbReference type="Proteomes" id="UP001241537">
    <property type="component" value="Unassembled WGS sequence"/>
</dbReference>
<evidence type="ECO:0000313" key="1">
    <source>
        <dbReference type="EMBL" id="MDQ0153663.1"/>
    </source>
</evidence>
<evidence type="ECO:0000313" key="2">
    <source>
        <dbReference type="Proteomes" id="UP001241537"/>
    </source>
</evidence>
<dbReference type="RefSeq" id="WP_307255541.1">
    <property type="nucleotide sequence ID" value="NZ_JAUSTO010000029.1"/>
</dbReference>
<name>A0AAE3VCT5_9FIRM</name>
<gene>
    <name evidence="1" type="ORF">J2S20_002385</name>
</gene>
<accession>A0AAE3VCT5</accession>
<comment type="caution">
    <text evidence="1">The sequence shown here is derived from an EMBL/GenBank/DDBJ whole genome shotgun (WGS) entry which is preliminary data.</text>
</comment>
<reference evidence="1" key="1">
    <citation type="submission" date="2023-07" db="EMBL/GenBank/DDBJ databases">
        <title>Genomic Encyclopedia of Type Strains, Phase IV (KMG-IV): sequencing the most valuable type-strain genomes for metagenomic binning, comparative biology and taxonomic classification.</title>
        <authorList>
            <person name="Goeker M."/>
        </authorList>
    </citation>
    <scope>NUCLEOTIDE SEQUENCE</scope>
    <source>
        <strain evidence="1">DSM 19659</strain>
    </source>
</reference>
<dbReference type="AlphaFoldDB" id="A0AAE3VCT5"/>
<organism evidence="1 2">
    <name type="scientific">Moryella indoligenes</name>
    <dbReference type="NCBI Taxonomy" id="371674"/>
    <lineage>
        <taxon>Bacteria</taxon>
        <taxon>Bacillati</taxon>
        <taxon>Bacillota</taxon>
        <taxon>Clostridia</taxon>
        <taxon>Lachnospirales</taxon>
        <taxon>Lachnospiraceae</taxon>
        <taxon>Moryella</taxon>
    </lineage>
</organism>
<proteinExistence type="predicted"/>
<protein>
    <submittedName>
        <fullName evidence="1">Uncharacterized protein</fullName>
    </submittedName>
</protein>
<keyword evidence="2" id="KW-1185">Reference proteome</keyword>